<dbReference type="SMART" id="SM00418">
    <property type="entry name" value="HTH_ARSR"/>
    <property type="match status" value="1"/>
</dbReference>
<gene>
    <name evidence="3" type="ORF">BVG16_26060</name>
</gene>
<dbReference type="Proteomes" id="UP000190188">
    <property type="component" value="Unassembled WGS sequence"/>
</dbReference>
<dbReference type="SUPFAM" id="SSF46785">
    <property type="entry name" value="Winged helix' DNA-binding domain"/>
    <property type="match status" value="1"/>
</dbReference>
<dbReference type="STRING" id="1324314.BVG16_26060"/>
<comment type="caution">
    <text evidence="3">The sequence shown here is derived from an EMBL/GenBank/DDBJ whole genome shotgun (WGS) entry which is preliminary data.</text>
</comment>
<dbReference type="EMBL" id="MSZX01000013">
    <property type="protein sequence ID" value="OPA73909.1"/>
    <property type="molecule type" value="Genomic_DNA"/>
</dbReference>
<dbReference type="InterPro" id="IPR001845">
    <property type="entry name" value="HTH_ArsR_DNA-bd_dom"/>
</dbReference>
<organism evidence="3 4">
    <name type="scientific">Paenibacillus selenitireducens</name>
    <dbReference type="NCBI Taxonomy" id="1324314"/>
    <lineage>
        <taxon>Bacteria</taxon>
        <taxon>Bacillati</taxon>
        <taxon>Bacillota</taxon>
        <taxon>Bacilli</taxon>
        <taxon>Bacillales</taxon>
        <taxon>Paenibacillaceae</taxon>
        <taxon>Paenibacillus</taxon>
    </lineage>
</organism>
<evidence type="ECO:0000259" key="2">
    <source>
        <dbReference type="SMART" id="SM00418"/>
    </source>
</evidence>
<dbReference type="InterPro" id="IPR011991">
    <property type="entry name" value="ArsR-like_HTH"/>
</dbReference>
<keyword evidence="1" id="KW-0238">DNA-binding</keyword>
<proteinExistence type="predicted"/>
<accession>A0A1T2X219</accession>
<protein>
    <submittedName>
        <fullName evidence="3">Transcriptional regulator</fullName>
    </submittedName>
</protein>
<dbReference type="InterPro" id="IPR036388">
    <property type="entry name" value="WH-like_DNA-bd_sf"/>
</dbReference>
<dbReference type="GO" id="GO:0003700">
    <property type="term" value="F:DNA-binding transcription factor activity"/>
    <property type="evidence" value="ECO:0007669"/>
    <property type="project" value="InterPro"/>
</dbReference>
<dbReference type="AlphaFoldDB" id="A0A1T2X219"/>
<sequence>MKLDYRLSVNFTPLHEFISSLHTYICSKSYKKIDLAFTWVKDTERRLSPELTRLLELTEVNGDWRHMYLLAMICPGGAECPEDAIQWIEGHSVGDLYELLAGYGNQFPEDMDAFRSHALRLFTAWNEEYFQYVDPEILNALRLEAGRRQTALPTMTPAEFIDDTTNGLMFKPINGLEEIILVPQYHFQPLNVIWHFKKVTMCHYASRQYPNETDEFSPHHYRMIRSLGEMSRLKILRFLHQGPHSFIEIVRHLKLSKGITHDHLFKLRSAGFIHAHFEGEVLTEYSLRPKALHEMNDILFRYVEGR</sequence>
<evidence type="ECO:0000256" key="1">
    <source>
        <dbReference type="ARBA" id="ARBA00023125"/>
    </source>
</evidence>
<dbReference type="Gene3D" id="1.10.10.10">
    <property type="entry name" value="Winged helix-like DNA-binding domain superfamily/Winged helix DNA-binding domain"/>
    <property type="match status" value="1"/>
</dbReference>
<feature type="domain" description="HTH arsR-type" evidence="2">
    <location>
        <begin position="222"/>
        <end position="297"/>
    </location>
</feature>
<name>A0A1T2X219_9BACL</name>
<dbReference type="CDD" id="cd00090">
    <property type="entry name" value="HTH_ARSR"/>
    <property type="match status" value="1"/>
</dbReference>
<dbReference type="GO" id="GO:0003677">
    <property type="term" value="F:DNA binding"/>
    <property type="evidence" value="ECO:0007669"/>
    <property type="project" value="UniProtKB-KW"/>
</dbReference>
<dbReference type="OrthoDB" id="2646147at2"/>
<reference evidence="3 4" key="1">
    <citation type="submission" date="2017-01" db="EMBL/GenBank/DDBJ databases">
        <title>Genome analysis of Paenibacillus selenitrireducens ES3-24.</title>
        <authorList>
            <person name="Xu D."/>
            <person name="Yao R."/>
            <person name="Zheng S."/>
        </authorList>
    </citation>
    <scope>NUCLEOTIDE SEQUENCE [LARGE SCALE GENOMIC DNA]</scope>
    <source>
        <strain evidence="3 4">ES3-24</strain>
    </source>
</reference>
<keyword evidence="4" id="KW-1185">Reference proteome</keyword>
<dbReference type="RefSeq" id="WP_078502138.1">
    <property type="nucleotide sequence ID" value="NZ_MSZX01000013.1"/>
</dbReference>
<dbReference type="InterPro" id="IPR036390">
    <property type="entry name" value="WH_DNA-bd_sf"/>
</dbReference>
<dbReference type="Pfam" id="PF01022">
    <property type="entry name" value="HTH_5"/>
    <property type="match status" value="1"/>
</dbReference>
<evidence type="ECO:0000313" key="4">
    <source>
        <dbReference type="Proteomes" id="UP000190188"/>
    </source>
</evidence>
<evidence type="ECO:0000313" key="3">
    <source>
        <dbReference type="EMBL" id="OPA73909.1"/>
    </source>
</evidence>